<dbReference type="GO" id="GO:0005886">
    <property type="term" value="C:plasma membrane"/>
    <property type="evidence" value="ECO:0007669"/>
    <property type="project" value="UniProtKB-SubCell"/>
</dbReference>
<keyword evidence="7 8" id="KW-0131">Cell cycle</keyword>
<dbReference type="GO" id="GO:0000917">
    <property type="term" value="P:division septum assembly"/>
    <property type="evidence" value="ECO:0007669"/>
    <property type="project" value="TreeGrafter"/>
</dbReference>
<dbReference type="Pfam" id="PF04354">
    <property type="entry name" value="ZipA_C"/>
    <property type="match status" value="1"/>
</dbReference>
<dbReference type="AlphaFoldDB" id="A0A4R1KT83"/>
<comment type="similarity">
    <text evidence="8 9">Belongs to the ZipA family.</text>
</comment>
<sequence length="332" mass="37201">MDLNTILIILGILALIGLVAHGIWSNRREKSQYFNHANNFNRGQHIQRKPEQSLTDYAQAPVTPMQKHQPIASQPVKNTKMNIPQPEPIQTDTPVAAPVQANSVEQIKITLPESGTAQPESEQVYYEYRPEPKQPKENMAEYTLADALDYAGTDAQVDMSSPELRVQLQEVSSPISEPKLQQPIENNTEQAVQEPVTQEQQPTDFILLYVVAPENRQFLGLSIAQSLDNLGFILGKDNLYHRHVDTVASPVMFSVANIEQPGTFNPYAMNEFSTIGLALFMQVPSQVGNDKANLKMMIQAAKNLAEELNGFVLTDQQAIFDDKQEQDYLDRV</sequence>
<gene>
    <name evidence="8" type="primary">zipA</name>
    <name evidence="11" type="ORF">EV692_1642</name>
</gene>
<keyword evidence="2 8" id="KW-0997">Cell inner membrane</keyword>
<keyword evidence="1 8" id="KW-1003">Cell membrane</keyword>
<evidence type="ECO:0000256" key="7">
    <source>
        <dbReference type="ARBA" id="ARBA00023306"/>
    </source>
</evidence>
<keyword evidence="4 8" id="KW-0812">Transmembrane</keyword>
<keyword evidence="3 8" id="KW-0132">Cell division</keyword>
<dbReference type="Proteomes" id="UP000295496">
    <property type="component" value="Unassembled WGS sequence"/>
</dbReference>
<dbReference type="HAMAP" id="MF_00509">
    <property type="entry name" value="ZipA"/>
    <property type="match status" value="1"/>
</dbReference>
<dbReference type="GO" id="GO:0032153">
    <property type="term" value="C:cell division site"/>
    <property type="evidence" value="ECO:0007669"/>
    <property type="project" value="UniProtKB-UniRule"/>
</dbReference>
<comment type="caution">
    <text evidence="11">The sequence shown here is derived from an EMBL/GenBank/DDBJ whole genome shotgun (WGS) entry which is preliminary data.</text>
</comment>
<dbReference type="OrthoDB" id="7054914at2"/>
<dbReference type="PANTHER" id="PTHR38685:SF1">
    <property type="entry name" value="CELL DIVISION PROTEIN ZIPA"/>
    <property type="match status" value="1"/>
</dbReference>
<dbReference type="EMBL" id="SMGJ01000005">
    <property type="protein sequence ID" value="TCK68312.1"/>
    <property type="molecule type" value="Genomic_DNA"/>
</dbReference>
<dbReference type="InterPro" id="IPR011919">
    <property type="entry name" value="Cell_div_ZipA"/>
</dbReference>
<dbReference type="PANTHER" id="PTHR38685">
    <property type="entry name" value="CELL DIVISION PROTEIN ZIPA"/>
    <property type="match status" value="1"/>
</dbReference>
<name>A0A4R1KT83_9PAST</name>
<comment type="subunit">
    <text evidence="8">Interacts with FtsZ via their C-terminal domains.</text>
</comment>
<evidence type="ECO:0000256" key="9">
    <source>
        <dbReference type="RuleBase" id="RU003612"/>
    </source>
</evidence>
<evidence type="ECO:0000256" key="4">
    <source>
        <dbReference type="ARBA" id="ARBA00022692"/>
    </source>
</evidence>
<dbReference type="Gene3D" id="3.30.1400.10">
    <property type="entry name" value="ZipA, C-terminal FtsZ-binding domain"/>
    <property type="match status" value="1"/>
</dbReference>
<keyword evidence="6 8" id="KW-0472">Membrane</keyword>
<dbReference type="NCBIfam" id="TIGR02205">
    <property type="entry name" value="septum_zipA"/>
    <property type="match status" value="1"/>
</dbReference>
<dbReference type="SUPFAM" id="SSF64383">
    <property type="entry name" value="Cell-division protein ZipA, C-terminal domain"/>
    <property type="match status" value="1"/>
</dbReference>
<comment type="subcellular location">
    <subcellularLocation>
        <location evidence="8">Cell inner membrane</location>
        <topology evidence="8">Single-pass type I membrane protein</topology>
    </subcellularLocation>
    <text evidence="8">Localizes to the Z ring in an FtsZ-dependent manner.</text>
</comment>
<dbReference type="SMART" id="SM00771">
    <property type="entry name" value="ZipA_C"/>
    <property type="match status" value="1"/>
</dbReference>
<feature type="domain" description="ZipA C-terminal FtsZ-binding" evidence="10">
    <location>
        <begin position="202"/>
        <end position="332"/>
    </location>
</feature>
<keyword evidence="5 8" id="KW-1133">Transmembrane helix</keyword>
<evidence type="ECO:0000256" key="3">
    <source>
        <dbReference type="ARBA" id="ARBA00022618"/>
    </source>
</evidence>
<protein>
    <recommendedName>
        <fullName evidence="8 9">Cell division protein ZipA</fullName>
    </recommendedName>
</protein>
<evidence type="ECO:0000256" key="2">
    <source>
        <dbReference type="ARBA" id="ARBA00022519"/>
    </source>
</evidence>
<dbReference type="InterPro" id="IPR036765">
    <property type="entry name" value="ZipA_FtsZ-bd_C_sf"/>
</dbReference>
<evidence type="ECO:0000313" key="12">
    <source>
        <dbReference type="Proteomes" id="UP000295496"/>
    </source>
</evidence>
<organism evidence="11 12">
    <name type="scientific">Lonepinella koalarum</name>
    <dbReference type="NCBI Taxonomy" id="53417"/>
    <lineage>
        <taxon>Bacteria</taxon>
        <taxon>Pseudomonadati</taxon>
        <taxon>Pseudomonadota</taxon>
        <taxon>Gammaproteobacteria</taxon>
        <taxon>Pasteurellales</taxon>
        <taxon>Pasteurellaceae</taxon>
        <taxon>Lonepinella</taxon>
    </lineage>
</organism>
<proteinExistence type="inferred from homology"/>
<reference evidence="11 12" key="1">
    <citation type="submission" date="2019-03" db="EMBL/GenBank/DDBJ databases">
        <title>Genomic Encyclopedia of Type Strains, Phase IV (KMG-IV): sequencing the most valuable type-strain genomes for metagenomic binning, comparative biology and taxonomic classification.</title>
        <authorList>
            <person name="Goeker M."/>
        </authorList>
    </citation>
    <scope>NUCLEOTIDE SEQUENCE [LARGE SCALE GENOMIC DNA]</scope>
    <source>
        <strain evidence="11 12">DSM 10053</strain>
    </source>
</reference>
<dbReference type="RefSeq" id="WP_132302243.1">
    <property type="nucleotide sequence ID" value="NZ_CP170642.1"/>
</dbReference>
<evidence type="ECO:0000313" key="11">
    <source>
        <dbReference type="EMBL" id="TCK68312.1"/>
    </source>
</evidence>
<feature type="transmembrane region" description="Helical" evidence="8">
    <location>
        <begin position="6"/>
        <end position="24"/>
    </location>
</feature>
<dbReference type="GO" id="GO:0043093">
    <property type="term" value="P:FtsZ-dependent cytokinesis"/>
    <property type="evidence" value="ECO:0007669"/>
    <property type="project" value="UniProtKB-UniRule"/>
</dbReference>
<dbReference type="InterPro" id="IPR007449">
    <property type="entry name" value="ZipA_FtsZ-bd_C"/>
</dbReference>
<evidence type="ECO:0000256" key="1">
    <source>
        <dbReference type="ARBA" id="ARBA00022475"/>
    </source>
</evidence>
<evidence type="ECO:0000259" key="10">
    <source>
        <dbReference type="SMART" id="SM00771"/>
    </source>
</evidence>
<keyword evidence="12" id="KW-1185">Reference proteome</keyword>
<accession>A0A4R1KT83</accession>
<evidence type="ECO:0000256" key="6">
    <source>
        <dbReference type="ARBA" id="ARBA00023136"/>
    </source>
</evidence>
<evidence type="ECO:0000256" key="8">
    <source>
        <dbReference type="HAMAP-Rule" id="MF_00509"/>
    </source>
</evidence>
<comment type="function">
    <text evidence="8 9">Essential cell division protein that stabilizes the FtsZ protofilaments by cross-linking them and that serves as a cytoplasmic membrane anchor for the Z ring. Also required for the recruitment to the septal ring of downstream cell division proteins.</text>
</comment>
<evidence type="ECO:0000256" key="5">
    <source>
        <dbReference type="ARBA" id="ARBA00022989"/>
    </source>
</evidence>